<accession>A0A4Z1P1P2</accession>
<feature type="compositionally biased region" description="Polar residues" evidence="1">
    <location>
        <begin position="179"/>
        <end position="188"/>
    </location>
</feature>
<proteinExistence type="predicted"/>
<reference evidence="2 3" key="1">
    <citation type="submission" date="2019-04" db="EMBL/GenBank/DDBJ databases">
        <title>High contiguity whole genome sequence and gene annotation resource for two Venturia nashicola isolates.</title>
        <authorList>
            <person name="Prokchorchik M."/>
            <person name="Won K."/>
            <person name="Lee Y."/>
            <person name="Choi E.D."/>
            <person name="Segonzac C."/>
            <person name="Sohn K.H."/>
        </authorList>
    </citation>
    <scope>NUCLEOTIDE SEQUENCE [LARGE SCALE GENOMIC DNA]</scope>
    <source>
        <strain evidence="2 3">PRI2</strain>
    </source>
</reference>
<protein>
    <submittedName>
        <fullName evidence="2">Uncharacterized protein</fullName>
    </submittedName>
</protein>
<name>A0A4Z1P1P2_9PEZI</name>
<organism evidence="2 3">
    <name type="scientific">Venturia nashicola</name>
    <dbReference type="NCBI Taxonomy" id="86259"/>
    <lineage>
        <taxon>Eukaryota</taxon>
        <taxon>Fungi</taxon>
        <taxon>Dikarya</taxon>
        <taxon>Ascomycota</taxon>
        <taxon>Pezizomycotina</taxon>
        <taxon>Dothideomycetes</taxon>
        <taxon>Pleosporomycetidae</taxon>
        <taxon>Venturiales</taxon>
        <taxon>Venturiaceae</taxon>
        <taxon>Venturia</taxon>
    </lineage>
</organism>
<evidence type="ECO:0000313" key="2">
    <source>
        <dbReference type="EMBL" id="TID17979.1"/>
    </source>
</evidence>
<evidence type="ECO:0000256" key="1">
    <source>
        <dbReference type="SAM" id="MobiDB-lite"/>
    </source>
</evidence>
<sequence>MDGWIEGWIDGRLGLDDGIAVGLDMTGSLWDWLAGSLWDWTTGSLWDWTTGSLWISKLQFTELGGFPDFGDTGTNSRFGWGCRAAGVGRARNIDGWIRGTRREDRYPDPQHAEMDRKIAEVCYWRQSHRRSAVNAEKELSSLPDHQRLWDKNWVEADSVAKCDALGEGSSKNLKVLDPQMSQRSSGSAELSLRAPGPPYDPKGNMRDRLKLKDSWLYLNVPYVRYSRKTVRRQQAAERVKCVAGGGGGGGGGVWPQRADRTDTHRADMTDTHRADMTDTHRADMTDPQRADMTDPQPCPPVWGAHAMQAGNLLRHVFQNNPSAFMV</sequence>
<comment type="caution">
    <text evidence="2">The sequence shown here is derived from an EMBL/GenBank/DDBJ whole genome shotgun (WGS) entry which is preliminary data.</text>
</comment>
<dbReference type="Proteomes" id="UP000298493">
    <property type="component" value="Unassembled WGS sequence"/>
</dbReference>
<gene>
    <name evidence="2" type="ORF">E6O75_ATG10624</name>
</gene>
<feature type="region of interest" description="Disordered" evidence="1">
    <location>
        <begin position="176"/>
        <end position="206"/>
    </location>
</feature>
<keyword evidence="3" id="KW-1185">Reference proteome</keyword>
<dbReference type="EMBL" id="SNSC02000015">
    <property type="protein sequence ID" value="TID17979.1"/>
    <property type="molecule type" value="Genomic_DNA"/>
</dbReference>
<evidence type="ECO:0000313" key="3">
    <source>
        <dbReference type="Proteomes" id="UP000298493"/>
    </source>
</evidence>
<dbReference type="AlphaFoldDB" id="A0A4Z1P1P2"/>